<organism evidence="1 2">
    <name type="scientific">Vespula pensylvanica</name>
    <name type="common">Western yellow jacket</name>
    <name type="synonym">Wasp</name>
    <dbReference type="NCBI Taxonomy" id="30213"/>
    <lineage>
        <taxon>Eukaryota</taxon>
        <taxon>Metazoa</taxon>
        <taxon>Ecdysozoa</taxon>
        <taxon>Arthropoda</taxon>
        <taxon>Hexapoda</taxon>
        <taxon>Insecta</taxon>
        <taxon>Pterygota</taxon>
        <taxon>Neoptera</taxon>
        <taxon>Endopterygota</taxon>
        <taxon>Hymenoptera</taxon>
        <taxon>Apocrita</taxon>
        <taxon>Aculeata</taxon>
        <taxon>Vespoidea</taxon>
        <taxon>Vespidae</taxon>
        <taxon>Vespinae</taxon>
        <taxon>Vespula</taxon>
    </lineage>
</organism>
<dbReference type="EMBL" id="JACSDY010000003">
    <property type="protein sequence ID" value="KAF7431671.1"/>
    <property type="molecule type" value="Genomic_DNA"/>
</dbReference>
<accession>A0A834UD10</accession>
<protein>
    <submittedName>
        <fullName evidence="1">Uncharacterized protein</fullName>
    </submittedName>
</protein>
<evidence type="ECO:0000313" key="2">
    <source>
        <dbReference type="Proteomes" id="UP000600918"/>
    </source>
</evidence>
<dbReference type="Proteomes" id="UP000600918">
    <property type="component" value="Unassembled WGS sequence"/>
</dbReference>
<name>A0A834UD10_VESPE</name>
<comment type="caution">
    <text evidence="1">The sequence shown here is derived from an EMBL/GenBank/DDBJ whole genome shotgun (WGS) entry which is preliminary data.</text>
</comment>
<reference evidence="1" key="1">
    <citation type="journal article" date="2020" name="G3 (Bethesda)">
        <title>High-Quality Assemblies for Three Invasive Social Wasps from the &lt;i&gt;Vespula&lt;/i&gt; Genus.</title>
        <authorList>
            <person name="Harrop T.W.R."/>
            <person name="Guhlin J."/>
            <person name="McLaughlin G.M."/>
            <person name="Permina E."/>
            <person name="Stockwell P."/>
            <person name="Gilligan J."/>
            <person name="Le Lec M.F."/>
            <person name="Gruber M.A.M."/>
            <person name="Quinn O."/>
            <person name="Lovegrove M."/>
            <person name="Duncan E.J."/>
            <person name="Remnant E.J."/>
            <person name="Van Eeckhoven J."/>
            <person name="Graham B."/>
            <person name="Knapp R.A."/>
            <person name="Langford K.W."/>
            <person name="Kronenberg Z."/>
            <person name="Press M.O."/>
            <person name="Eacker S.M."/>
            <person name="Wilson-Rankin E.E."/>
            <person name="Purcell J."/>
            <person name="Lester P.J."/>
            <person name="Dearden P.K."/>
        </authorList>
    </citation>
    <scope>NUCLEOTIDE SEQUENCE</scope>
    <source>
        <strain evidence="1">Volc-1</strain>
    </source>
</reference>
<dbReference type="AlphaFoldDB" id="A0A834UD10"/>
<proteinExistence type="predicted"/>
<gene>
    <name evidence="1" type="ORF">H0235_004595</name>
</gene>
<evidence type="ECO:0000313" key="1">
    <source>
        <dbReference type="EMBL" id="KAF7431671.1"/>
    </source>
</evidence>
<keyword evidence="2" id="KW-1185">Reference proteome</keyword>
<sequence length="114" mass="12505">MSITRTDKSNKGPNLLSSLFIEIPGRWRRHCPNGPVMSGPGCNLVGDGTSDESGNAVASGKCVCGPSVPWCPGEPRPYVYMTRHECKLNLAAKIAYGREHINIVQKRTRRIGWP</sequence>